<keyword evidence="3" id="KW-1185">Reference proteome</keyword>
<reference evidence="2 3" key="1">
    <citation type="journal article" date="2005" name="Nucleic Acids Res.">
        <title>Genomic blueprint of Hahella chejuensis, a marine microbe producing an algicidal agent.</title>
        <authorList>
            <person name="Jeong H."/>
            <person name="Yim J.H."/>
            <person name="Lee C."/>
            <person name="Choi S.-H."/>
            <person name="Park Y.K."/>
            <person name="Yoon S.H."/>
            <person name="Hur C.-G."/>
            <person name="Kang H.-Y."/>
            <person name="Kim D."/>
            <person name="Lee H.H."/>
            <person name="Park K.H."/>
            <person name="Park S.-H."/>
            <person name="Park H.-S."/>
            <person name="Lee H.K."/>
            <person name="Oh T.K."/>
            <person name="Kim J.F."/>
        </authorList>
    </citation>
    <scope>NUCLEOTIDE SEQUENCE [LARGE SCALE GENOMIC DNA]</scope>
    <source>
        <strain evidence="2 3">KCTC 2396</strain>
    </source>
</reference>
<keyword evidence="1" id="KW-1133">Transmembrane helix</keyword>
<dbReference type="EMBL" id="CP000155">
    <property type="protein sequence ID" value="ABC29188.1"/>
    <property type="molecule type" value="Genomic_DNA"/>
</dbReference>
<evidence type="ECO:0000313" key="3">
    <source>
        <dbReference type="Proteomes" id="UP000000238"/>
    </source>
</evidence>
<dbReference type="eggNOG" id="ENOG502ZT7P">
    <property type="taxonomic scope" value="Bacteria"/>
</dbReference>
<sequence length="84" mass="9184">MIYEHKRNTNIGVGLGVIMQLWGKSMSSASPTMGFIVVLLGIVLFVWGCGQYAKSKGYSGVWGGLGLFSLIGLIILVFMKDRDR</sequence>
<dbReference type="RefSeq" id="WP_011396257.1">
    <property type="nucleotide sequence ID" value="NC_007645.1"/>
</dbReference>
<feature type="transmembrane region" description="Helical" evidence="1">
    <location>
        <begin position="59"/>
        <end position="79"/>
    </location>
</feature>
<evidence type="ECO:0000256" key="1">
    <source>
        <dbReference type="SAM" id="Phobius"/>
    </source>
</evidence>
<proteinExistence type="predicted"/>
<gene>
    <name evidence="2" type="ordered locus">HCH_02370</name>
</gene>
<dbReference type="Proteomes" id="UP000000238">
    <property type="component" value="Chromosome"/>
</dbReference>
<feature type="transmembrane region" description="Helical" evidence="1">
    <location>
        <begin position="33"/>
        <end position="53"/>
    </location>
</feature>
<evidence type="ECO:0000313" key="2">
    <source>
        <dbReference type="EMBL" id="ABC29188.1"/>
    </source>
</evidence>
<dbReference type="KEGG" id="hch:HCH_02370"/>
<organism evidence="2 3">
    <name type="scientific">Hahella chejuensis (strain KCTC 2396)</name>
    <dbReference type="NCBI Taxonomy" id="349521"/>
    <lineage>
        <taxon>Bacteria</taxon>
        <taxon>Pseudomonadati</taxon>
        <taxon>Pseudomonadota</taxon>
        <taxon>Gammaproteobacteria</taxon>
        <taxon>Oceanospirillales</taxon>
        <taxon>Hahellaceae</taxon>
        <taxon>Hahella</taxon>
    </lineage>
</organism>
<name>Q2SJI6_HAHCH</name>
<dbReference type="AlphaFoldDB" id="Q2SJI6"/>
<dbReference type="HOGENOM" id="CLU_2522914_0_0_6"/>
<dbReference type="STRING" id="349521.HCH_02370"/>
<accession>Q2SJI6</accession>
<keyword evidence="1" id="KW-0472">Membrane</keyword>
<protein>
    <submittedName>
        <fullName evidence="2">Uncharacterized protein</fullName>
    </submittedName>
</protein>
<dbReference type="OrthoDB" id="9970764at2"/>
<keyword evidence="1" id="KW-0812">Transmembrane</keyword>